<dbReference type="PANTHER" id="PTHR31157:SF1">
    <property type="entry name" value="SCP DOMAIN-CONTAINING PROTEIN"/>
    <property type="match status" value="1"/>
</dbReference>
<dbReference type="PANTHER" id="PTHR31157">
    <property type="entry name" value="SCP DOMAIN-CONTAINING PROTEIN"/>
    <property type="match status" value="1"/>
</dbReference>
<accession>A0ABV2N0H3</accession>
<feature type="domain" description="SCP" evidence="1">
    <location>
        <begin position="55"/>
        <end position="165"/>
    </location>
</feature>
<dbReference type="Gene3D" id="3.40.33.10">
    <property type="entry name" value="CAP"/>
    <property type="match status" value="1"/>
</dbReference>
<dbReference type="PROSITE" id="PS51257">
    <property type="entry name" value="PROKAR_LIPOPROTEIN"/>
    <property type="match status" value="1"/>
</dbReference>
<gene>
    <name evidence="2" type="ORF">ABID37_002777</name>
</gene>
<dbReference type="Proteomes" id="UP001549076">
    <property type="component" value="Unassembled WGS sequence"/>
</dbReference>
<keyword evidence="3" id="KW-1185">Reference proteome</keyword>
<protein>
    <submittedName>
        <fullName evidence="2">Uncharacterized protein YkwD</fullName>
    </submittedName>
</protein>
<dbReference type="SUPFAM" id="SSF55797">
    <property type="entry name" value="PR-1-like"/>
    <property type="match status" value="1"/>
</dbReference>
<dbReference type="InterPro" id="IPR035940">
    <property type="entry name" value="CAP_sf"/>
</dbReference>
<dbReference type="EMBL" id="JBEPML010000009">
    <property type="protein sequence ID" value="MET3792559.1"/>
    <property type="molecule type" value="Genomic_DNA"/>
</dbReference>
<dbReference type="PROSITE" id="PS51318">
    <property type="entry name" value="TAT"/>
    <property type="match status" value="1"/>
</dbReference>
<name>A0ABV2N0H3_9HYPH</name>
<sequence length="171" mass="18225">MSRSDFSFPVLEPCLNRRTLVLGAGAFALAGLAGCGSLSRQGAGGGASTSASAAMAGIRNAEGLPVLSPDSQLERAALQQAHYMAASRSMTHTTGFGKGFPTRVKSNGIRGAAAENIAEGRMDVARAIDMWMNSPPHRRNMLDSRFHRFGLAWASGPDRPEWRYWAMVLAS</sequence>
<evidence type="ECO:0000313" key="2">
    <source>
        <dbReference type="EMBL" id="MET3792559.1"/>
    </source>
</evidence>
<dbReference type="InterPro" id="IPR006311">
    <property type="entry name" value="TAT_signal"/>
</dbReference>
<evidence type="ECO:0000259" key="1">
    <source>
        <dbReference type="Pfam" id="PF00188"/>
    </source>
</evidence>
<reference evidence="2 3" key="1">
    <citation type="submission" date="2024-06" db="EMBL/GenBank/DDBJ databases">
        <title>Genomic Encyclopedia of Type Strains, Phase IV (KMG-IV): sequencing the most valuable type-strain genomes for metagenomic binning, comparative biology and taxonomic classification.</title>
        <authorList>
            <person name="Goeker M."/>
        </authorList>
    </citation>
    <scope>NUCLEOTIDE SEQUENCE [LARGE SCALE GENOMIC DNA]</scope>
    <source>
        <strain evidence="2 3">DSM 27865</strain>
    </source>
</reference>
<comment type="caution">
    <text evidence="2">The sequence shown here is derived from an EMBL/GenBank/DDBJ whole genome shotgun (WGS) entry which is preliminary data.</text>
</comment>
<organism evidence="2 3">
    <name type="scientific">Aquamicrobium terrae</name>
    <dbReference type="NCBI Taxonomy" id="1324945"/>
    <lineage>
        <taxon>Bacteria</taxon>
        <taxon>Pseudomonadati</taxon>
        <taxon>Pseudomonadota</taxon>
        <taxon>Alphaproteobacteria</taxon>
        <taxon>Hyphomicrobiales</taxon>
        <taxon>Phyllobacteriaceae</taxon>
        <taxon>Aquamicrobium</taxon>
    </lineage>
</organism>
<dbReference type="InterPro" id="IPR014044">
    <property type="entry name" value="CAP_dom"/>
</dbReference>
<dbReference type="CDD" id="cd05379">
    <property type="entry name" value="CAP_bacterial"/>
    <property type="match status" value="1"/>
</dbReference>
<dbReference type="Pfam" id="PF00188">
    <property type="entry name" value="CAP"/>
    <property type="match status" value="1"/>
</dbReference>
<dbReference type="RefSeq" id="WP_354195682.1">
    <property type="nucleotide sequence ID" value="NZ_JBEPML010000009.1"/>
</dbReference>
<evidence type="ECO:0000313" key="3">
    <source>
        <dbReference type="Proteomes" id="UP001549076"/>
    </source>
</evidence>
<proteinExistence type="predicted"/>